<feature type="transmembrane region" description="Helical" evidence="4">
    <location>
        <begin position="31"/>
        <end position="54"/>
    </location>
</feature>
<evidence type="ECO:0000313" key="6">
    <source>
        <dbReference type="EMBL" id="MBC5640958.1"/>
    </source>
</evidence>
<feature type="domain" description="PDZ" evidence="5">
    <location>
        <begin position="282"/>
        <end position="359"/>
    </location>
</feature>
<evidence type="ECO:0000256" key="1">
    <source>
        <dbReference type="ARBA" id="ARBA00010541"/>
    </source>
</evidence>
<dbReference type="SUPFAM" id="SSF50494">
    <property type="entry name" value="Trypsin-like serine proteases"/>
    <property type="match status" value="1"/>
</dbReference>
<reference evidence="6" key="1">
    <citation type="submission" date="2020-08" db="EMBL/GenBank/DDBJ databases">
        <title>Genome public.</title>
        <authorList>
            <person name="Liu C."/>
            <person name="Sun Q."/>
        </authorList>
    </citation>
    <scope>NUCLEOTIDE SEQUENCE</scope>
    <source>
        <strain evidence="6">NSJ-42</strain>
    </source>
</reference>
<evidence type="ECO:0000256" key="3">
    <source>
        <dbReference type="ARBA" id="ARBA00022801"/>
    </source>
</evidence>
<dbReference type="RefSeq" id="WP_022211388.1">
    <property type="nucleotide sequence ID" value="NZ_JACOOQ010000020.1"/>
</dbReference>
<dbReference type="InterPro" id="IPR001940">
    <property type="entry name" value="Peptidase_S1C"/>
</dbReference>
<keyword evidence="4" id="KW-0812">Transmembrane</keyword>
<name>A0A8I0DM83_9CLOT</name>
<protein>
    <submittedName>
        <fullName evidence="6">Serine protease</fullName>
    </submittedName>
</protein>
<dbReference type="Pfam" id="PF13180">
    <property type="entry name" value="PDZ_2"/>
    <property type="match status" value="1"/>
</dbReference>
<dbReference type="InterPro" id="IPR009003">
    <property type="entry name" value="Peptidase_S1_PA"/>
</dbReference>
<dbReference type="SMART" id="SM00228">
    <property type="entry name" value="PDZ"/>
    <property type="match status" value="1"/>
</dbReference>
<dbReference type="SUPFAM" id="SSF50156">
    <property type="entry name" value="PDZ domain-like"/>
    <property type="match status" value="1"/>
</dbReference>
<dbReference type="AlphaFoldDB" id="A0A8I0DM83"/>
<keyword evidence="2 6" id="KW-0645">Protease</keyword>
<organism evidence="6 7">
    <name type="scientific">Clostridium lentum</name>
    <dbReference type="NCBI Taxonomy" id="2763037"/>
    <lineage>
        <taxon>Bacteria</taxon>
        <taxon>Bacillati</taxon>
        <taxon>Bacillota</taxon>
        <taxon>Clostridia</taxon>
        <taxon>Eubacteriales</taxon>
        <taxon>Clostridiaceae</taxon>
        <taxon>Clostridium</taxon>
    </lineage>
</organism>
<evidence type="ECO:0000259" key="5">
    <source>
        <dbReference type="SMART" id="SM00228"/>
    </source>
</evidence>
<evidence type="ECO:0000313" key="7">
    <source>
        <dbReference type="Proteomes" id="UP000662088"/>
    </source>
</evidence>
<dbReference type="Gene3D" id="2.30.42.10">
    <property type="match status" value="1"/>
</dbReference>
<keyword evidence="4" id="KW-0472">Membrane</keyword>
<dbReference type="Pfam" id="PF13365">
    <property type="entry name" value="Trypsin_2"/>
    <property type="match status" value="1"/>
</dbReference>
<dbReference type="InterPro" id="IPR036034">
    <property type="entry name" value="PDZ_sf"/>
</dbReference>
<dbReference type="PRINTS" id="PR00834">
    <property type="entry name" value="PROTEASES2C"/>
</dbReference>
<proteinExistence type="inferred from homology"/>
<evidence type="ECO:0000256" key="4">
    <source>
        <dbReference type="SAM" id="Phobius"/>
    </source>
</evidence>
<gene>
    <name evidence="6" type="ORF">H8R92_11080</name>
</gene>
<keyword evidence="4" id="KW-1133">Transmembrane helix</keyword>
<dbReference type="GO" id="GO:0042597">
    <property type="term" value="C:periplasmic space"/>
    <property type="evidence" value="ECO:0007669"/>
    <property type="project" value="TreeGrafter"/>
</dbReference>
<comment type="similarity">
    <text evidence="1">Belongs to the peptidase S1C family.</text>
</comment>
<dbReference type="InterPro" id="IPR001478">
    <property type="entry name" value="PDZ"/>
</dbReference>
<dbReference type="PANTHER" id="PTHR22939">
    <property type="entry name" value="SERINE PROTEASE FAMILY S1C HTRA-RELATED"/>
    <property type="match status" value="1"/>
</dbReference>
<accession>A0A8I0DM83</accession>
<sequence length="370" mass="40820">MDDNVDRKTKENDKIYKIIFEKKNTRTNIRIGINLGIIVIIALIVLSVFLNFIIKYKYGDVIEEVKNTKFNKNNMIISDYTSVVKKVSKSLVTITEDNGEANSVTGVVITERGVILTNYSGIKDMEHLNVIFNNDEEESVEGKLLLKDEEFDLALIQVDYEGNIQAIKLADEDSIVEGQGIAVLGSVYSEGQKIESIIPGIIVARYNKSGKYDTLVEECTLLQISAPINLNNTGGPICNANGELIGIGSLYLTEKFGLEGVYYGIELKNLDNIINSTSIIKEVLGITEGGILMDIEHHKHGFYVGQLKKVGNAYKSGIKPTDIIVSIEGVNISNINGITEMLNSKNKGDTISCEVLSDGIIKEVEIKIYN</sequence>
<comment type="caution">
    <text evidence="6">The sequence shown here is derived from an EMBL/GenBank/DDBJ whole genome shotgun (WGS) entry which is preliminary data.</text>
</comment>
<dbReference type="PANTHER" id="PTHR22939:SF129">
    <property type="entry name" value="SERINE PROTEASE HTRA2, MITOCHONDRIAL"/>
    <property type="match status" value="1"/>
</dbReference>
<evidence type="ECO:0000256" key="2">
    <source>
        <dbReference type="ARBA" id="ARBA00022670"/>
    </source>
</evidence>
<dbReference type="EMBL" id="JACOOQ010000020">
    <property type="protein sequence ID" value="MBC5640958.1"/>
    <property type="molecule type" value="Genomic_DNA"/>
</dbReference>
<keyword evidence="7" id="KW-1185">Reference proteome</keyword>
<dbReference type="GO" id="GO:0004252">
    <property type="term" value="F:serine-type endopeptidase activity"/>
    <property type="evidence" value="ECO:0007669"/>
    <property type="project" value="InterPro"/>
</dbReference>
<dbReference type="Gene3D" id="2.40.10.120">
    <property type="match status" value="1"/>
</dbReference>
<dbReference type="GO" id="GO:0006515">
    <property type="term" value="P:protein quality control for misfolded or incompletely synthesized proteins"/>
    <property type="evidence" value="ECO:0007669"/>
    <property type="project" value="TreeGrafter"/>
</dbReference>
<dbReference type="Proteomes" id="UP000662088">
    <property type="component" value="Unassembled WGS sequence"/>
</dbReference>
<keyword evidence="3" id="KW-0378">Hydrolase</keyword>